<dbReference type="STRING" id="1798382.A3D77_03830"/>
<evidence type="ECO:0000259" key="6">
    <source>
        <dbReference type="Pfam" id="PF00889"/>
    </source>
</evidence>
<dbReference type="Gene3D" id="1.10.8.10">
    <property type="entry name" value="DNA helicase RuvA subunit, C-terminal domain"/>
    <property type="match status" value="1"/>
</dbReference>
<dbReference type="InterPro" id="IPR009060">
    <property type="entry name" value="UBA-like_sf"/>
</dbReference>
<comment type="caution">
    <text evidence="7">The sequence shown here is derived from an EMBL/GenBank/DDBJ whole genome shotgun (WGS) entry which is preliminary data.</text>
</comment>
<keyword evidence="5" id="KW-0963">Cytoplasm</keyword>
<dbReference type="PANTHER" id="PTHR11741:SF0">
    <property type="entry name" value="ELONGATION FACTOR TS, MITOCHONDRIAL"/>
    <property type="match status" value="1"/>
</dbReference>
<feature type="domain" description="Translation elongation factor EFTs/EF1B dimerisation" evidence="6">
    <location>
        <begin position="70"/>
        <end position="148"/>
    </location>
</feature>
<organism evidence="7 8">
    <name type="scientific">Candidatus Gottesmanbacteria bacterium RIFCSPHIGHO2_02_FULL_39_11</name>
    <dbReference type="NCBI Taxonomy" id="1798382"/>
    <lineage>
        <taxon>Bacteria</taxon>
        <taxon>Candidatus Gottesmaniibacteriota</taxon>
    </lineage>
</organism>
<dbReference type="CDD" id="cd14275">
    <property type="entry name" value="UBA_EF-Ts"/>
    <property type="match status" value="1"/>
</dbReference>
<keyword evidence="3 5" id="KW-0251">Elongation factor</keyword>
<reference evidence="7 8" key="1">
    <citation type="journal article" date="2016" name="Nat. Commun.">
        <title>Thousands of microbial genomes shed light on interconnected biogeochemical processes in an aquifer system.</title>
        <authorList>
            <person name="Anantharaman K."/>
            <person name="Brown C.T."/>
            <person name="Hug L.A."/>
            <person name="Sharon I."/>
            <person name="Castelle C.J."/>
            <person name="Probst A.J."/>
            <person name="Thomas B.C."/>
            <person name="Singh A."/>
            <person name="Wilkins M.J."/>
            <person name="Karaoz U."/>
            <person name="Brodie E.L."/>
            <person name="Williams K.H."/>
            <person name="Hubbard S.S."/>
            <person name="Banfield J.F."/>
        </authorList>
    </citation>
    <scope>NUCLEOTIDE SEQUENCE [LARGE SCALE GENOMIC DNA]</scope>
</reference>
<dbReference type="Gene3D" id="3.30.479.20">
    <property type="entry name" value="Elongation factor Ts, dimerisation domain"/>
    <property type="match status" value="1"/>
</dbReference>
<evidence type="ECO:0000256" key="5">
    <source>
        <dbReference type="HAMAP-Rule" id="MF_00050"/>
    </source>
</evidence>
<proteinExistence type="inferred from homology"/>
<dbReference type="InterPro" id="IPR001816">
    <property type="entry name" value="Transl_elong_EFTs/EF1B"/>
</dbReference>
<comment type="function">
    <text evidence="5">Associates with the EF-Tu.GDP complex and induces the exchange of GDP to GTP. It remains bound to the aminoacyl-tRNA.EF-Tu.GTP complex up to the GTP hydrolysis stage on the ribosome.</text>
</comment>
<feature type="region of interest" description="Involved in Mg(2+) ion dislocation from EF-Tu" evidence="5">
    <location>
        <begin position="79"/>
        <end position="82"/>
    </location>
</feature>
<sequence>MISIDQIKKLRETTGGGIMDCRKALEEAKGDQKKAAELLKKWGVEKSEKKANRETKAGIIDSYIHGGKVGVLVEVQCETDFVARTDDFKKLSHEISLQIASMSPKNVDDLLKQAYIRDPGVTMGELVKQTIGKLGENIKVTRFTRMELGEK</sequence>
<dbReference type="EMBL" id="MFJL01000042">
    <property type="protein sequence ID" value="OGG12707.1"/>
    <property type="molecule type" value="Genomic_DNA"/>
</dbReference>
<dbReference type="PANTHER" id="PTHR11741">
    <property type="entry name" value="ELONGATION FACTOR TS"/>
    <property type="match status" value="1"/>
</dbReference>
<evidence type="ECO:0000256" key="2">
    <source>
        <dbReference type="ARBA" id="ARBA00016956"/>
    </source>
</evidence>
<dbReference type="GO" id="GO:0003746">
    <property type="term" value="F:translation elongation factor activity"/>
    <property type="evidence" value="ECO:0007669"/>
    <property type="project" value="UniProtKB-UniRule"/>
</dbReference>
<evidence type="ECO:0000256" key="1">
    <source>
        <dbReference type="ARBA" id="ARBA00005532"/>
    </source>
</evidence>
<evidence type="ECO:0000256" key="3">
    <source>
        <dbReference type="ARBA" id="ARBA00022768"/>
    </source>
</evidence>
<dbReference type="NCBIfam" id="TIGR00116">
    <property type="entry name" value="tsf"/>
    <property type="match status" value="1"/>
</dbReference>
<keyword evidence="4 5" id="KW-0648">Protein biosynthesis</keyword>
<dbReference type="AlphaFoldDB" id="A0A1F5ZKT4"/>
<dbReference type="InterPro" id="IPR014039">
    <property type="entry name" value="Transl_elong_EFTs/EF1B_dimer"/>
</dbReference>
<comment type="subcellular location">
    <subcellularLocation>
        <location evidence="5">Cytoplasm</location>
    </subcellularLocation>
</comment>
<dbReference type="SUPFAM" id="SSF46934">
    <property type="entry name" value="UBA-like"/>
    <property type="match status" value="1"/>
</dbReference>
<name>A0A1F5ZKT4_9BACT</name>
<dbReference type="Proteomes" id="UP000176923">
    <property type="component" value="Unassembled WGS sequence"/>
</dbReference>
<evidence type="ECO:0000313" key="7">
    <source>
        <dbReference type="EMBL" id="OGG12707.1"/>
    </source>
</evidence>
<dbReference type="FunFam" id="1.10.8.10:FF:000001">
    <property type="entry name" value="Elongation factor Ts"/>
    <property type="match status" value="1"/>
</dbReference>
<dbReference type="HAMAP" id="MF_00050">
    <property type="entry name" value="EF_Ts"/>
    <property type="match status" value="1"/>
</dbReference>
<evidence type="ECO:0000313" key="8">
    <source>
        <dbReference type="Proteomes" id="UP000176923"/>
    </source>
</evidence>
<gene>
    <name evidence="5" type="primary">tsf</name>
    <name evidence="7" type="ORF">A3D77_03830</name>
</gene>
<dbReference type="GO" id="GO:0005737">
    <property type="term" value="C:cytoplasm"/>
    <property type="evidence" value="ECO:0007669"/>
    <property type="project" value="UniProtKB-SubCell"/>
</dbReference>
<protein>
    <recommendedName>
        <fullName evidence="2 5">Elongation factor Ts</fullName>
        <shortName evidence="5">EF-Ts</shortName>
    </recommendedName>
</protein>
<evidence type="ECO:0000256" key="4">
    <source>
        <dbReference type="ARBA" id="ARBA00022917"/>
    </source>
</evidence>
<dbReference type="SUPFAM" id="SSF54713">
    <property type="entry name" value="Elongation factor Ts (EF-Ts), dimerisation domain"/>
    <property type="match status" value="1"/>
</dbReference>
<dbReference type="InterPro" id="IPR036402">
    <property type="entry name" value="EF-Ts_dimer_sf"/>
</dbReference>
<accession>A0A1F5ZKT4</accession>
<dbReference type="Pfam" id="PF00889">
    <property type="entry name" value="EF_TS"/>
    <property type="match status" value="1"/>
</dbReference>
<comment type="similarity">
    <text evidence="1 5">Belongs to the EF-Ts family.</text>
</comment>